<feature type="domain" description="EAL" evidence="1">
    <location>
        <begin position="1"/>
        <end position="200"/>
    </location>
</feature>
<dbReference type="Pfam" id="PF00563">
    <property type="entry name" value="EAL"/>
    <property type="match status" value="1"/>
</dbReference>
<dbReference type="RefSeq" id="WP_144866518.1">
    <property type="nucleotide sequence ID" value="NZ_LR213809.1"/>
</dbReference>
<dbReference type="CDD" id="cd01948">
    <property type="entry name" value="EAL"/>
    <property type="match status" value="1"/>
</dbReference>
<dbReference type="Proteomes" id="UP000320055">
    <property type="component" value="Unassembled WGS sequence"/>
</dbReference>
<dbReference type="SMART" id="SM00052">
    <property type="entry name" value="EAL"/>
    <property type="match status" value="1"/>
</dbReference>
<gene>
    <name evidence="2" type="ORF">H1P_490036</name>
</gene>
<dbReference type="PROSITE" id="PS50883">
    <property type="entry name" value="EAL"/>
    <property type="match status" value="1"/>
</dbReference>
<evidence type="ECO:0000259" key="1">
    <source>
        <dbReference type="PROSITE" id="PS50883"/>
    </source>
</evidence>
<accession>A0A563VZ74</accession>
<evidence type="ECO:0000313" key="3">
    <source>
        <dbReference type="Proteomes" id="UP000320055"/>
    </source>
</evidence>
<dbReference type="AlphaFoldDB" id="A0A563VZ74"/>
<dbReference type="InterPro" id="IPR050706">
    <property type="entry name" value="Cyclic-di-GMP_PDE-like"/>
</dbReference>
<dbReference type="OrthoDB" id="9762141at2"/>
<dbReference type="Gene3D" id="3.20.20.450">
    <property type="entry name" value="EAL domain"/>
    <property type="match status" value="1"/>
</dbReference>
<keyword evidence="3" id="KW-1185">Reference proteome</keyword>
<proteinExistence type="predicted"/>
<dbReference type="InterPro" id="IPR001633">
    <property type="entry name" value="EAL_dom"/>
</dbReference>
<dbReference type="EMBL" id="CAACVJ010000434">
    <property type="protein sequence ID" value="VEP16754.1"/>
    <property type="molecule type" value="Genomic_DNA"/>
</dbReference>
<dbReference type="PANTHER" id="PTHR33121:SF23">
    <property type="entry name" value="CYCLIC DI-GMP PHOSPHODIESTERASE PDEB"/>
    <property type="match status" value="1"/>
</dbReference>
<dbReference type="GO" id="GO:0071111">
    <property type="term" value="F:cyclic-guanylate-specific phosphodiesterase activity"/>
    <property type="evidence" value="ECO:0007669"/>
    <property type="project" value="UniProtKB-EC"/>
</dbReference>
<reference evidence="2 3" key="1">
    <citation type="submission" date="2019-01" db="EMBL/GenBank/DDBJ databases">
        <authorList>
            <person name="Brito A."/>
        </authorList>
    </citation>
    <scope>NUCLEOTIDE SEQUENCE [LARGE SCALE GENOMIC DNA]</scope>
    <source>
        <strain evidence="2">1</strain>
    </source>
</reference>
<protein>
    <submittedName>
        <fullName evidence="2">Cyclic di-GMP phosphodiesterase PdeB</fullName>
        <ecNumber evidence="2">3.1.4.52</ecNumber>
    </submittedName>
</protein>
<name>A0A563VZ74_9CYAN</name>
<keyword evidence="2" id="KW-0378">Hydrolase</keyword>
<sequence length="200" mass="22612">MAFIPAAERYDLMPTIDRWVISKFLDSYQNYCQLNKTSKFCDTIYTINLSGASINSDQFFVFLKEQFAFHNVAPEKICFEITETAAINNLSKAARFISEIKELGCSFALDDFGSGMSSLNYLKNLPVDYLKIDGNFVKNIVNDPIDRATVECFNRIGEVMNIQTIAEFVENDDIIAQLKEIGVNYAQGYGIDKPAPLCFQ</sequence>
<dbReference type="EC" id="3.1.4.52" evidence="2"/>
<dbReference type="InterPro" id="IPR035919">
    <property type="entry name" value="EAL_sf"/>
</dbReference>
<evidence type="ECO:0000313" key="2">
    <source>
        <dbReference type="EMBL" id="VEP16754.1"/>
    </source>
</evidence>
<dbReference type="SUPFAM" id="SSF141868">
    <property type="entry name" value="EAL domain-like"/>
    <property type="match status" value="1"/>
</dbReference>
<dbReference type="PANTHER" id="PTHR33121">
    <property type="entry name" value="CYCLIC DI-GMP PHOSPHODIESTERASE PDEF"/>
    <property type="match status" value="1"/>
</dbReference>
<organism evidence="2 3">
    <name type="scientific">Hyella patelloides LEGE 07179</name>
    <dbReference type="NCBI Taxonomy" id="945734"/>
    <lineage>
        <taxon>Bacteria</taxon>
        <taxon>Bacillati</taxon>
        <taxon>Cyanobacteriota</taxon>
        <taxon>Cyanophyceae</taxon>
        <taxon>Pleurocapsales</taxon>
        <taxon>Hyellaceae</taxon>
        <taxon>Hyella</taxon>
    </lineage>
</organism>